<dbReference type="Gene3D" id="3.40.50.2000">
    <property type="entry name" value="Glycogen Phosphorylase B"/>
    <property type="match status" value="2"/>
</dbReference>
<evidence type="ECO:0000256" key="1">
    <source>
        <dbReference type="ARBA" id="ARBA00022676"/>
    </source>
</evidence>
<dbReference type="CDD" id="cd03801">
    <property type="entry name" value="GT4_PimA-like"/>
    <property type="match status" value="1"/>
</dbReference>
<accession>A0A0Q3IAB3</accession>
<evidence type="ECO:0000313" key="5">
    <source>
        <dbReference type="EMBL" id="KQK31904.1"/>
    </source>
</evidence>
<dbReference type="RefSeq" id="WP_055726750.1">
    <property type="nucleotide sequence ID" value="NZ_FUYX01000002.1"/>
</dbReference>
<dbReference type="Proteomes" id="UP000051562">
    <property type="component" value="Unassembled WGS sequence"/>
</dbReference>
<evidence type="ECO:0000259" key="4">
    <source>
        <dbReference type="Pfam" id="PF13439"/>
    </source>
</evidence>
<protein>
    <submittedName>
        <fullName evidence="6">Glycosyltransferase involved in cell wall bisynthesis</fullName>
    </submittedName>
</protein>
<dbReference type="SUPFAM" id="SSF53756">
    <property type="entry name" value="UDP-Glycosyltransferase/glycogen phosphorylase"/>
    <property type="match status" value="1"/>
</dbReference>
<proteinExistence type="predicted"/>
<dbReference type="EMBL" id="LMAR01000010">
    <property type="protein sequence ID" value="KQK31904.1"/>
    <property type="molecule type" value="Genomic_DNA"/>
</dbReference>
<dbReference type="PANTHER" id="PTHR12526">
    <property type="entry name" value="GLYCOSYLTRANSFERASE"/>
    <property type="match status" value="1"/>
</dbReference>
<keyword evidence="2 6" id="KW-0808">Transferase</keyword>
<dbReference type="AlphaFoldDB" id="A0A0Q3IAB3"/>
<keyword evidence="7" id="KW-1185">Reference proteome</keyword>
<dbReference type="EMBL" id="FUYX01000002">
    <property type="protein sequence ID" value="SKB51292.1"/>
    <property type="molecule type" value="Genomic_DNA"/>
</dbReference>
<gene>
    <name evidence="5" type="ORF">ARD30_08595</name>
    <name evidence="6" type="ORF">SAMN05660750_01074</name>
</gene>
<dbReference type="Pfam" id="PF00534">
    <property type="entry name" value="Glycos_transf_1"/>
    <property type="match status" value="1"/>
</dbReference>
<evidence type="ECO:0000259" key="3">
    <source>
        <dbReference type="Pfam" id="PF00534"/>
    </source>
</evidence>
<keyword evidence="1" id="KW-0328">Glycosyltransferase</keyword>
<reference evidence="6 8" key="2">
    <citation type="submission" date="2017-02" db="EMBL/GenBank/DDBJ databases">
        <authorList>
            <person name="Peterson S.W."/>
        </authorList>
    </citation>
    <scope>NUCLEOTIDE SEQUENCE [LARGE SCALE GENOMIC DNA]</scope>
    <source>
        <strain evidence="6 8">DSM 9653</strain>
    </source>
</reference>
<reference evidence="5 7" key="1">
    <citation type="submission" date="2015-10" db="EMBL/GenBank/DDBJ databases">
        <title>Draft genome of Bosea thiooxidans.</title>
        <authorList>
            <person name="Wang X."/>
        </authorList>
    </citation>
    <scope>NUCLEOTIDE SEQUENCE [LARGE SCALE GENOMIC DNA]</scope>
    <source>
        <strain evidence="5 7">CGMCC 9174</strain>
    </source>
</reference>
<dbReference type="STRING" id="53254.SAMN05660750_01074"/>
<evidence type="ECO:0000313" key="6">
    <source>
        <dbReference type="EMBL" id="SKB51292.1"/>
    </source>
</evidence>
<dbReference type="GO" id="GO:0016757">
    <property type="term" value="F:glycosyltransferase activity"/>
    <property type="evidence" value="ECO:0007669"/>
    <property type="project" value="UniProtKB-KW"/>
</dbReference>
<evidence type="ECO:0000256" key="2">
    <source>
        <dbReference type="ARBA" id="ARBA00022679"/>
    </source>
</evidence>
<dbReference type="InterPro" id="IPR001296">
    <property type="entry name" value="Glyco_trans_1"/>
</dbReference>
<organism evidence="5 7">
    <name type="scientific">Bosea thiooxidans</name>
    <dbReference type="NCBI Taxonomy" id="53254"/>
    <lineage>
        <taxon>Bacteria</taxon>
        <taxon>Pseudomonadati</taxon>
        <taxon>Pseudomonadota</taxon>
        <taxon>Alphaproteobacteria</taxon>
        <taxon>Hyphomicrobiales</taxon>
        <taxon>Boseaceae</taxon>
        <taxon>Bosea</taxon>
    </lineage>
</organism>
<evidence type="ECO:0000313" key="7">
    <source>
        <dbReference type="Proteomes" id="UP000051562"/>
    </source>
</evidence>
<sequence length="361" mass="39624">MNILMVWARFFPEMGGIETHIHEISRRLSAAGHRITVLATDRSGALPTRDRVGEVEVIRVGARPRSTDWYVAPGILGTILRQRWDVVHVQGYHTLVSPLAMLASLLSRQKYVLTFHSGGHSSALRRSLRGLQWRILAPLVRRADALVGVSQSEVEQFSRGMHIPRNRFRVVRNGAQVPEGVAGTVREDPDLIISMGRLERYKGHHRVIEAMPAVLRQCPNARLEVIGAGPYEPDLQRLVAGLGLDRAVRIFAWDPTDRMGLARHLAACGQFVLLSDYEAHPVAVMEALGLGRKVLTTRNSGFAELADLGWLATVPPQAGGEAIAQAILQGLAAPPATSVTLPTWDEAAASLLRIYADVVDR</sequence>
<feature type="domain" description="Glycosyltransferase subfamily 4-like N-terminal" evidence="4">
    <location>
        <begin position="14"/>
        <end position="174"/>
    </location>
</feature>
<evidence type="ECO:0000313" key="8">
    <source>
        <dbReference type="Proteomes" id="UP000190130"/>
    </source>
</evidence>
<dbReference type="PANTHER" id="PTHR12526:SF510">
    <property type="entry name" value="D-INOSITOL 3-PHOSPHATE GLYCOSYLTRANSFERASE"/>
    <property type="match status" value="1"/>
</dbReference>
<name>A0A0Q3IAB3_9HYPH</name>
<dbReference type="Pfam" id="PF13439">
    <property type="entry name" value="Glyco_transf_4"/>
    <property type="match status" value="1"/>
</dbReference>
<dbReference type="Proteomes" id="UP000190130">
    <property type="component" value="Unassembled WGS sequence"/>
</dbReference>
<dbReference type="OrthoDB" id="9790710at2"/>
<feature type="domain" description="Glycosyl transferase family 1" evidence="3">
    <location>
        <begin position="186"/>
        <end position="327"/>
    </location>
</feature>
<dbReference type="InterPro" id="IPR028098">
    <property type="entry name" value="Glyco_trans_4-like_N"/>
</dbReference>